<dbReference type="STRING" id="1835702.A0A1F5L0A3"/>
<dbReference type="Pfam" id="PF21761">
    <property type="entry name" value="RedAm-like_C"/>
    <property type="match status" value="1"/>
</dbReference>
<dbReference type="PIRSF" id="PIRSF000103">
    <property type="entry name" value="HIBADH"/>
    <property type="match status" value="1"/>
</dbReference>
<evidence type="ECO:0000259" key="3">
    <source>
        <dbReference type="Pfam" id="PF21761"/>
    </source>
</evidence>
<dbReference type="Gene3D" id="1.10.1040.10">
    <property type="entry name" value="N-(1-d-carboxylethyl)-l-norvaline Dehydrogenase, domain 2"/>
    <property type="match status" value="1"/>
</dbReference>
<evidence type="ECO:0000313" key="4">
    <source>
        <dbReference type="EMBL" id="OGE46653.1"/>
    </source>
</evidence>
<dbReference type="GO" id="GO:0016491">
    <property type="term" value="F:oxidoreductase activity"/>
    <property type="evidence" value="ECO:0007669"/>
    <property type="project" value="UniProtKB-KW"/>
</dbReference>
<dbReference type="InterPro" id="IPR013328">
    <property type="entry name" value="6PGD_dom2"/>
</dbReference>
<dbReference type="Pfam" id="PF03446">
    <property type="entry name" value="NAD_binding_2"/>
    <property type="match status" value="1"/>
</dbReference>
<dbReference type="GO" id="GO:0140673">
    <property type="term" value="P:transcription elongation-coupled chromatin remodeling"/>
    <property type="evidence" value="ECO:0007669"/>
    <property type="project" value="TreeGrafter"/>
</dbReference>
<dbReference type="AlphaFoldDB" id="A0A1F5L0A3"/>
<accession>A0A1F5L0A3</accession>
<dbReference type="GeneID" id="34582756"/>
<proteinExistence type="predicted"/>
<dbReference type="SUPFAM" id="SSF51735">
    <property type="entry name" value="NAD(P)-binding Rossmann-fold domains"/>
    <property type="match status" value="1"/>
</dbReference>
<reference evidence="4 5" key="1">
    <citation type="journal article" date="2016" name="Sci. Rep.">
        <title>Penicillium arizonense, a new, genome sequenced fungal species, reveals a high chemical diversity in secreted metabolites.</title>
        <authorList>
            <person name="Grijseels S."/>
            <person name="Nielsen J.C."/>
            <person name="Randelovic M."/>
            <person name="Nielsen J."/>
            <person name="Nielsen K.F."/>
            <person name="Workman M."/>
            <person name="Frisvad J.C."/>
        </authorList>
    </citation>
    <scope>NUCLEOTIDE SEQUENCE [LARGE SCALE GENOMIC DNA]</scope>
    <source>
        <strain evidence="4 5">CBS 141311</strain>
    </source>
</reference>
<feature type="domain" description="6-phosphogluconate dehydrogenase NADP-binding" evidence="2">
    <location>
        <begin position="4"/>
        <end position="156"/>
    </location>
</feature>
<dbReference type="Proteomes" id="UP000177622">
    <property type="component" value="Unassembled WGS sequence"/>
</dbReference>
<dbReference type="GO" id="GO:0003677">
    <property type="term" value="F:DNA binding"/>
    <property type="evidence" value="ECO:0007669"/>
    <property type="project" value="TreeGrafter"/>
</dbReference>
<keyword evidence="1" id="KW-0560">Oxidoreductase</keyword>
<evidence type="ECO:0000256" key="1">
    <source>
        <dbReference type="ARBA" id="ARBA00023002"/>
    </source>
</evidence>
<organism evidence="4 5">
    <name type="scientific">Penicillium arizonense</name>
    <dbReference type="NCBI Taxonomy" id="1835702"/>
    <lineage>
        <taxon>Eukaryota</taxon>
        <taxon>Fungi</taxon>
        <taxon>Dikarya</taxon>
        <taxon>Ascomycota</taxon>
        <taxon>Pezizomycotina</taxon>
        <taxon>Eurotiomycetes</taxon>
        <taxon>Eurotiomycetidae</taxon>
        <taxon>Eurotiales</taxon>
        <taxon>Aspergillaceae</taxon>
        <taxon>Penicillium</taxon>
    </lineage>
</organism>
<evidence type="ECO:0000259" key="2">
    <source>
        <dbReference type="Pfam" id="PF03446"/>
    </source>
</evidence>
<sequence>MSSVSILGLGAMGTALAARFLEKKYKVAVWNRSPEKASPLLDKGANIAQTAVDGINASDLIIICLLDNAAVQTTLAGALDQLQGKTIVNLTNGTPDQARKMSDLIVGHGARYVHGGIMATPSMIGSPHALVLYSGSQQAFKASEPDMLMLAKCVFVSEDAGAASLHDLALLSGMYGLFSGFLHATALVRSSTPAVKFMDLLVPWLGAMTEYTKRMAKQIDEGNYASEGSNIAMQLVAIQNIIDTSAAQKVSADFIRPMKQFMEKAVAAGHSGDDISALIYFAKPS</sequence>
<dbReference type="InterPro" id="IPR048666">
    <property type="entry name" value="RedAm-like_C"/>
</dbReference>
<dbReference type="GO" id="GO:0000785">
    <property type="term" value="C:chromatin"/>
    <property type="evidence" value="ECO:0007669"/>
    <property type="project" value="TreeGrafter"/>
</dbReference>
<dbReference type="GO" id="GO:0031491">
    <property type="term" value="F:nucleosome binding"/>
    <property type="evidence" value="ECO:0007669"/>
    <property type="project" value="TreeGrafter"/>
</dbReference>
<feature type="domain" description="NADPH-dependent reductive aminase-like C-terminal" evidence="3">
    <location>
        <begin position="159"/>
        <end position="280"/>
    </location>
</feature>
<dbReference type="OrthoDB" id="435038at2759"/>
<dbReference type="InterPro" id="IPR006115">
    <property type="entry name" value="6PGDH_NADP-bd"/>
</dbReference>
<dbReference type="PANTHER" id="PTHR43580:SF2">
    <property type="entry name" value="CYTOKINE-LIKE NUCLEAR FACTOR N-PAC"/>
    <property type="match status" value="1"/>
</dbReference>
<dbReference type="InterPro" id="IPR051265">
    <property type="entry name" value="HIBADH-related_NP60_sf"/>
</dbReference>
<gene>
    <name evidence="4" type="ORF">PENARI_c150G08363</name>
</gene>
<dbReference type="RefSeq" id="XP_022482121.1">
    <property type="nucleotide sequence ID" value="XM_022638022.1"/>
</dbReference>
<dbReference type="InterPro" id="IPR015815">
    <property type="entry name" value="HIBADH-related"/>
</dbReference>
<keyword evidence="5" id="KW-1185">Reference proteome</keyword>
<protein>
    <submittedName>
        <fullName evidence="4">Uncharacterized protein</fullName>
    </submittedName>
</protein>
<dbReference type="InterPro" id="IPR036291">
    <property type="entry name" value="NAD(P)-bd_dom_sf"/>
</dbReference>
<evidence type="ECO:0000313" key="5">
    <source>
        <dbReference type="Proteomes" id="UP000177622"/>
    </source>
</evidence>
<dbReference type="GO" id="GO:0050661">
    <property type="term" value="F:NADP binding"/>
    <property type="evidence" value="ECO:0007669"/>
    <property type="project" value="InterPro"/>
</dbReference>
<dbReference type="EMBL" id="LXJU01000150">
    <property type="protein sequence ID" value="OGE46653.1"/>
    <property type="molecule type" value="Genomic_DNA"/>
</dbReference>
<name>A0A1F5L0A3_PENAI</name>
<comment type="caution">
    <text evidence="4">The sequence shown here is derived from an EMBL/GenBank/DDBJ whole genome shotgun (WGS) entry which is preliminary data.</text>
</comment>
<dbReference type="PANTHER" id="PTHR43580">
    <property type="entry name" value="OXIDOREDUCTASE GLYR1-RELATED"/>
    <property type="match status" value="1"/>
</dbReference>
<dbReference type="Gene3D" id="3.40.50.720">
    <property type="entry name" value="NAD(P)-binding Rossmann-like Domain"/>
    <property type="match status" value="1"/>
</dbReference>